<dbReference type="Proteomes" id="UP001066276">
    <property type="component" value="Chromosome 6"/>
</dbReference>
<organism evidence="2 3">
    <name type="scientific">Pleurodeles waltl</name>
    <name type="common">Iberian ribbed newt</name>
    <dbReference type="NCBI Taxonomy" id="8319"/>
    <lineage>
        <taxon>Eukaryota</taxon>
        <taxon>Metazoa</taxon>
        <taxon>Chordata</taxon>
        <taxon>Craniata</taxon>
        <taxon>Vertebrata</taxon>
        <taxon>Euteleostomi</taxon>
        <taxon>Amphibia</taxon>
        <taxon>Batrachia</taxon>
        <taxon>Caudata</taxon>
        <taxon>Salamandroidea</taxon>
        <taxon>Salamandridae</taxon>
        <taxon>Pleurodelinae</taxon>
        <taxon>Pleurodeles</taxon>
    </lineage>
</organism>
<reference evidence="2" key="1">
    <citation type="journal article" date="2022" name="bioRxiv">
        <title>Sequencing and chromosome-scale assembly of the giantPleurodeles waltlgenome.</title>
        <authorList>
            <person name="Brown T."/>
            <person name="Elewa A."/>
            <person name="Iarovenko S."/>
            <person name="Subramanian E."/>
            <person name="Araus A.J."/>
            <person name="Petzold A."/>
            <person name="Susuki M."/>
            <person name="Suzuki K.-i.T."/>
            <person name="Hayashi T."/>
            <person name="Toyoda A."/>
            <person name="Oliveira C."/>
            <person name="Osipova E."/>
            <person name="Leigh N.D."/>
            <person name="Simon A."/>
            <person name="Yun M.H."/>
        </authorList>
    </citation>
    <scope>NUCLEOTIDE SEQUENCE</scope>
    <source>
        <strain evidence="2">20211129_DDA</strain>
        <tissue evidence="2">Liver</tissue>
    </source>
</reference>
<dbReference type="AlphaFoldDB" id="A0AAV7QNF7"/>
<name>A0AAV7QNF7_PLEWA</name>
<protein>
    <submittedName>
        <fullName evidence="2">Uncharacterized protein</fullName>
    </submittedName>
</protein>
<evidence type="ECO:0000313" key="2">
    <source>
        <dbReference type="EMBL" id="KAJ1140665.1"/>
    </source>
</evidence>
<feature type="region of interest" description="Disordered" evidence="1">
    <location>
        <begin position="1"/>
        <end position="77"/>
    </location>
</feature>
<feature type="compositionally biased region" description="Basic and acidic residues" evidence="1">
    <location>
        <begin position="37"/>
        <end position="59"/>
    </location>
</feature>
<proteinExistence type="predicted"/>
<accession>A0AAV7QNF7</accession>
<evidence type="ECO:0000313" key="3">
    <source>
        <dbReference type="Proteomes" id="UP001066276"/>
    </source>
</evidence>
<dbReference type="EMBL" id="JANPWB010000010">
    <property type="protein sequence ID" value="KAJ1140665.1"/>
    <property type="molecule type" value="Genomic_DNA"/>
</dbReference>
<comment type="caution">
    <text evidence="2">The sequence shown here is derived from an EMBL/GenBank/DDBJ whole genome shotgun (WGS) entry which is preliminary data.</text>
</comment>
<gene>
    <name evidence="2" type="ORF">NDU88_007014</name>
</gene>
<evidence type="ECO:0000256" key="1">
    <source>
        <dbReference type="SAM" id="MobiDB-lite"/>
    </source>
</evidence>
<sequence>MQTALDPIGEQSGRGMEGDGPLWSGAAEIPVQVSPSDEDKLSHTDVGESGDSSDHESVVDRLGGLPHVTPQTAEDII</sequence>
<keyword evidence="3" id="KW-1185">Reference proteome</keyword>